<evidence type="ECO:0000313" key="2">
    <source>
        <dbReference type="Proteomes" id="UP000093510"/>
    </source>
</evidence>
<accession>A0A1B9EA40</accession>
<sequence length="73" mass="8738">MKPLKENLLRKDATITKIQFDKEWFYKLKDIVWYLNEDLSAIESIYLPITIDGKSELTQCVTFEDILRARKEK</sequence>
<reference evidence="1 2" key="1">
    <citation type="submission" date="2016-03" db="EMBL/GenBank/DDBJ databases">
        <authorList>
            <person name="Ploux O."/>
        </authorList>
    </citation>
    <scope>NUCLEOTIDE SEQUENCE [LARGE SCALE GENOMIC DNA]</scope>
    <source>
        <strain evidence="1 2">LPB0076</strain>
    </source>
</reference>
<proteinExistence type="predicted"/>
<dbReference type="AlphaFoldDB" id="A0A1B9EA40"/>
<organism evidence="1 2">
    <name type="scientific">Flavobacterium crassostreae</name>
    <dbReference type="NCBI Taxonomy" id="1763534"/>
    <lineage>
        <taxon>Bacteria</taxon>
        <taxon>Pseudomonadati</taxon>
        <taxon>Bacteroidota</taxon>
        <taxon>Flavobacteriia</taxon>
        <taxon>Flavobacteriales</taxon>
        <taxon>Flavobacteriaceae</taxon>
        <taxon>Flavobacterium</taxon>
    </lineage>
</organism>
<comment type="caution">
    <text evidence="1">The sequence shown here is derived from an EMBL/GenBank/DDBJ whole genome shotgun (WGS) entry which is preliminary data.</text>
</comment>
<dbReference type="OrthoDB" id="1375307at2"/>
<protein>
    <submittedName>
        <fullName evidence="1">Uncharacterized protein</fullName>
    </submittedName>
</protein>
<evidence type="ECO:0000313" key="1">
    <source>
        <dbReference type="EMBL" id="OCB78814.1"/>
    </source>
</evidence>
<dbReference type="EMBL" id="LVEP01000001">
    <property type="protein sequence ID" value="OCB78814.1"/>
    <property type="molecule type" value="Genomic_DNA"/>
</dbReference>
<gene>
    <name evidence="1" type="ORF">LPBF_00045</name>
</gene>
<name>A0A1B9EA40_9FLAO</name>
<dbReference type="Proteomes" id="UP000093510">
    <property type="component" value="Unassembled WGS sequence"/>
</dbReference>
<dbReference type="RefSeq" id="WP_066330757.1">
    <property type="nucleotide sequence ID" value="NZ_CP017688.1"/>
</dbReference>
<keyword evidence="2" id="KW-1185">Reference proteome</keyword>